<proteinExistence type="predicted"/>
<reference evidence="3" key="1">
    <citation type="submission" date="2016-10" db="EMBL/GenBank/DDBJ databases">
        <authorList>
            <person name="Varghese N."/>
            <person name="Submissions S."/>
        </authorList>
    </citation>
    <scope>NUCLEOTIDE SEQUENCE [LARGE SCALE GENOMIC DNA]</scope>
    <source>
        <strain evidence="3">DSM 45422</strain>
    </source>
</reference>
<feature type="transmembrane region" description="Helical" evidence="1">
    <location>
        <begin position="109"/>
        <end position="126"/>
    </location>
</feature>
<feature type="transmembrane region" description="Helical" evidence="1">
    <location>
        <begin position="138"/>
        <end position="162"/>
    </location>
</feature>
<gene>
    <name evidence="2" type="ORF">SAMN05660209_04560</name>
</gene>
<accession>A0A1H3Q1D5</accession>
<keyword evidence="1" id="KW-0472">Membrane</keyword>
<name>A0A1H3Q1D5_9ACTN</name>
<evidence type="ECO:0000313" key="2">
    <source>
        <dbReference type="EMBL" id="SDZ07146.1"/>
    </source>
</evidence>
<organism evidence="2 3">
    <name type="scientific">Geodermatophilus africanus</name>
    <dbReference type="NCBI Taxonomy" id="1137993"/>
    <lineage>
        <taxon>Bacteria</taxon>
        <taxon>Bacillati</taxon>
        <taxon>Actinomycetota</taxon>
        <taxon>Actinomycetes</taxon>
        <taxon>Geodermatophilales</taxon>
        <taxon>Geodermatophilaceae</taxon>
        <taxon>Geodermatophilus</taxon>
    </lineage>
</organism>
<dbReference type="AlphaFoldDB" id="A0A1H3Q1D5"/>
<dbReference type="RefSeq" id="WP_211517238.1">
    <property type="nucleotide sequence ID" value="NZ_FNOT01000019.1"/>
</dbReference>
<sequence>MCGAQERTLQQREEVAAVLAEVRGEGRWEAEDVEGRLRGVFQAYEETPPPGLAGWSRALAAANARRGTRTPRLLWMAGRGIGGAVRWAWRPAGGDPRAEHNRAQFRAGFRSVGVIAAVAAMVTVAATNSSGRRRRMWIFVGAVCWLATGWAGVLVTGVSHLARLAEQHDSDEADRETGRDTEP</sequence>
<dbReference type="EMBL" id="FNOT01000019">
    <property type="protein sequence ID" value="SDZ07146.1"/>
    <property type="molecule type" value="Genomic_DNA"/>
</dbReference>
<dbReference type="Proteomes" id="UP000198921">
    <property type="component" value="Unassembled WGS sequence"/>
</dbReference>
<keyword evidence="1" id="KW-0812">Transmembrane</keyword>
<evidence type="ECO:0000256" key="1">
    <source>
        <dbReference type="SAM" id="Phobius"/>
    </source>
</evidence>
<protein>
    <submittedName>
        <fullName evidence="2">Uncharacterized protein</fullName>
    </submittedName>
</protein>
<evidence type="ECO:0000313" key="3">
    <source>
        <dbReference type="Proteomes" id="UP000198921"/>
    </source>
</evidence>
<keyword evidence="3" id="KW-1185">Reference proteome</keyword>
<keyword evidence="1" id="KW-1133">Transmembrane helix</keyword>